<reference evidence="1 2" key="1">
    <citation type="journal article" date="2020" name="Mol. Plant">
        <title>The Chromosome-Based Rubber Tree Genome Provides New Insights into Spurge Genome Evolution and Rubber Biosynthesis.</title>
        <authorList>
            <person name="Liu J."/>
            <person name="Shi C."/>
            <person name="Shi C.C."/>
            <person name="Li W."/>
            <person name="Zhang Q.J."/>
            <person name="Zhang Y."/>
            <person name="Li K."/>
            <person name="Lu H.F."/>
            <person name="Shi C."/>
            <person name="Zhu S.T."/>
            <person name="Xiao Z.Y."/>
            <person name="Nan H."/>
            <person name="Yue Y."/>
            <person name="Zhu X.G."/>
            <person name="Wu Y."/>
            <person name="Hong X.N."/>
            <person name="Fan G.Y."/>
            <person name="Tong Y."/>
            <person name="Zhang D."/>
            <person name="Mao C.L."/>
            <person name="Liu Y.L."/>
            <person name="Hao S.J."/>
            <person name="Liu W.Q."/>
            <person name="Lv M.Q."/>
            <person name="Zhang H.B."/>
            <person name="Liu Y."/>
            <person name="Hu-Tang G.R."/>
            <person name="Wang J.P."/>
            <person name="Wang J.H."/>
            <person name="Sun Y.H."/>
            <person name="Ni S.B."/>
            <person name="Chen W.B."/>
            <person name="Zhang X.C."/>
            <person name="Jiao Y.N."/>
            <person name="Eichler E.E."/>
            <person name="Li G.H."/>
            <person name="Liu X."/>
            <person name="Gao L.Z."/>
        </authorList>
    </citation>
    <scope>NUCLEOTIDE SEQUENCE [LARGE SCALE GENOMIC DNA]</scope>
    <source>
        <strain evidence="2">cv. GT1</strain>
        <tissue evidence="1">Leaf</tissue>
    </source>
</reference>
<sequence>MYKQEIYDSFDCLDIVHIIDDVGNNSSCSSDRIWDSPLRRNRKLWPMELKVMDLQDCLRKHRVIDGLLVVQSSRRHGSSHLLGLSREKPQRLGVSQRLHGRLASEVGKDVIESLNGILLNEEKKKAKDNGDYIGKTGNLSRMALADFKCPKPLSEILKDKR</sequence>
<dbReference type="EMBL" id="JAAGAX010000016">
    <property type="protein sequence ID" value="KAF2288838.1"/>
    <property type="molecule type" value="Genomic_DNA"/>
</dbReference>
<evidence type="ECO:0000313" key="2">
    <source>
        <dbReference type="Proteomes" id="UP000467840"/>
    </source>
</evidence>
<accession>A0A6A6KLN5</accession>
<dbReference type="AlphaFoldDB" id="A0A6A6KLN5"/>
<protein>
    <submittedName>
        <fullName evidence="1">Uncharacterized protein</fullName>
    </submittedName>
</protein>
<name>A0A6A6KLN5_HEVBR</name>
<proteinExistence type="predicted"/>
<comment type="caution">
    <text evidence="1">The sequence shown here is derived from an EMBL/GenBank/DDBJ whole genome shotgun (WGS) entry which is preliminary data.</text>
</comment>
<dbReference type="Proteomes" id="UP000467840">
    <property type="component" value="Chromosome 8"/>
</dbReference>
<evidence type="ECO:0000313" key="1">
    <source>
        <dbReference type="EMBL" id="KAF2288838.1"/>
    </source>
</evidence>
<organism evidence="1 2">
    <name type="scientific">Hevea brasiliensis</name>
    <name type="common">Para rubber tree</name>
    <name type="synonym">Siphonia brasiliensis</name>
    <dbReference type="NCBI Taxonomy" id="3981"/>
    <lineage>
        <taxon>Eukaryota</taxon>
        <taxon>Viridiplantae</taxon>
        <taxon>Streptophyta</taxon>
        <taxon>Embryophyta</taxon>
        <taxon>Tracheophyta</taxon>
        <taxon>Spermatophyta</taxon>
        <taxon>Magnoliopsida</taxon>
        <taxon>eudicotyledons</taxon>
        <taxon>Gunneridae</taxon>
        <taxon>Pentapetalae</taxon>
        <taxon>rosids</taxon>
        <taxon>fabids</taxon>
        <taxon>Malpighiales</taxon>
        <taxon>Euphorbiaceae</taxon>
        <taxon>Crotonoideae</taxon>
        <taxon>Micrandreae</taxon>
        <taxon>Hevea</taxon>
    </lineage>
</organism>
<keyword evidence="2" id="KW-1185">Reference proteome</keyword>
<gene>
    <name evidence="1" type="ORF">GH714_016535</name>
</gene>